<proteinExistence type="predicted"/>
<sequence>MTMHWLNVFSVVLLTCLTVRADGDSDSVSRTLQVRLTSGNFVGETSAVNGTDRWLGIPFAQPPLGPLRFKAPVAITNAPQGVQSAAQFGDACPQLPSATLFARAQSEDCLTLNVWRPIVTSASDKLPVLVWFYGGAFMHGATSDPTFDPTRILSRSVTVGKPIIFVSVNWRVNTFGFLASSHVPAEDLNAGFQDQRAALTFVQDNIHVFGGDPAKV</sequence>
<dbReference type="InterPro" id="IPR002018">
    <property type="entry name" value="CarbesteraseB"/>
</dbReference>
<dbReference type="InterPro" id="IPR029058">
    <property type="entry name" value="AB_hydrolase_fold"/>
</dbReference>
<evidence type="ECO:0000313" key="3">
    <source>
        <dbReference type="EMBL" id="PSS29746.1"/>
    </source>
</evidence>
<dbReference type="PROSITE" id="PS00941">
    <property type="entry name" value="CARBOXYLESTERASE_B_2"/>
    <property type="match status" value="1"/>
</dbReference>
<dbReference type="OrthoDB" id="2798941at2759"/>
<keyword evidence="4" id="KW-1185">Reference proteome</keyword>
<feature type="signal peptide" evidence="1">
    <location>
        <begin position="1"/>
        <end position="21"/>
    </location>
</feature>
<dbReference type="EMBL" id="MLYV02000256">
    <property type="protein sequence ID" value="PSS29746.1"/>
    <property type="molecule type" value="Genomic_DNA"/>
</dbReference>
<name>A0A2R6RI89_9APHY</name>
<reference evidence="3 4" key="1">
    <citation type="submission" date="2018-02" db="EMBL/GenBank/DDBJ databases">
        <title>Genome sequence of the basidiomycete white-rot fungus Phlebia centrifuga.</title>
        <authorList>
            <person name="Granchi Z."/>
            <person name="Peng M."/>
            <person name="de Vries R.P."/>
            <person name="Hilden K."/>
            <person name="Makela M.R."/>
            <person name="Grigoriev I."/>
            <person name="Riley R."/>
        </authorList>
    </citation>
    <scope>NUCLEOTIDE SEQUENCE [LARGE SCALE GENOMIC DNA]</scope>
    <source>
        <strain evidence="3 4">FBCC195</strain>
    </source>
</reference>
<dbReference type="InterPro" id="IPR050309">
    <property type="entry name" value="Type-B_Carboxylest/Lipase"/>
</dbReference>
<evidence type="ECO:0000259" key="2">
    <source>
        <dbReference type="Pfam" id="PF00135"/>
    </source>
</evidence>
<keyword evidence="1" id="KW-0732">Signal</keyword>
<dbReference type="Gene3D" id="3.40.50.1820">
    <property type="entry name" value="alpha/beta hydrolase"/>
    <property type="match status" value="1"/>
</dbReference>
<feature type="chain" id="PRO_5015307113" description="Carboxylesterase type B domain-containing protein" evidence="1">
    <location>
        <begin position="22"/>
        <end position="216"/>
    </location>
</feature>
<organism evidence="3 4">
    <name type="scientific">Hermanssonia centrifuga</name>
    <dbReference type="NCBI Taxonomy" id="98765"/>
    <lineage>
        <taxon>Eukaryota</taxon>
        <taxon>Fungi</taxon>
        <taxon>Dikarya</taxon>
        <taxon>Basidiomycota</taxon>
        <taxon>Agaricomycotina</taxon>
        <taxon>Agaricomycetes</taxon>
        <taxon>Polyporales</taxon>
        <taxon>Meruliaceae</taxon>
        <taxon>Hermanssonia</taxon>
    </lineage>
</organism>
<comment type="caution">
    <text evidence="3">The sequence shown here is derived from an EMBL/GenBank/DDBJ whole genome shotgun (WGS) entry which is preliminary data.</text>
</comment>
<dbReference type="SUPFAM" id="SSF53474">
    <property type="entry name" value="alpha/beta-Hydrolases"/>
    <property type="match status" value="1"/>
</dbReference>
<dbReference type="InterPro" id="IPR019819">
    <property type="entry name" value="Carboxylesterase_B_CS"/>
</dbReference>
<dbReference type="PANTHER" id="PTHR11559">
    <property type="entry name" value="CARBOXYLESTERASE"/>
    <property type="match status" value="1"/>
</dbReference>
<dbReference type="AlphaFoldDB" id="A0A2R6RI89"/>
<protein>
    <recommendedName>
        <fullName evidence="2">Carboxylesterase type B domain-containing protein</fullName>
    </recommendedName>
</protein>
<dbReference type="Pfam" id="PF00135">
    <property type="entry name" value="COesterase"/>
    <property type="match status" value="1"/>
</dbReference>
<dbReference type="Proteomes" id="UP000186601">
    <property type="component" value="Unassembled WGS sequence"/>
</dbReference>
<evidence type="ECO:0000256" key="1">
    <source>
        <dbReference type="SAM" id="SignalP"/>
    </source>
</evidence>
<feature type="domain" description="Carboxylesterase type B" evidence="2">
    <location>
        <begin position="32"/>
        <end position="216"/>
    </location>
</feature>
<accession>A0A2R6RI89</accession>
<dbReference type="STRING" id="98765.A0A2R6RI89"/>
<evidence type="ECO:0000313" key="4">
    <source>
        <dbReference type="Proteomes" id="UP000186601"/>
    </source>
</evidence>
<gene>
    <name evidence="3" type="ORF">PHLCEN_2v2894</name>
</gene>